<name>A0A2A9P8R2_OPHUN</name>
<gene>
    <name evidence="8" type="ORF">XA68_15124</name>
</gene>
<comment type="similarity">
    <text evidence="1">Belongs to the protein-tyrosine phosphatase family. Non-receptor class dual specificity subfamily.</text>
</comment>
<protein>
    <recommendedName>
        <fullName evidence="2">protein-tyrosine-phosphatase</fullName>
        <ecNumber evidence="2">3.1.3.48</ecNumber>
    </recommendedName>
</protein>
<dbReference type="STRING" id="268505.A0A2A9P8R2"/>
<dbReference type="GO" id="GO:0033550">
    <property type="term" value="F:MAP kinase tyrosine phosphatase activity"/>
    <property type="evidence" value="ECO:0007669"/>
    <property type="project" value="TreeGrafter"/>
</dbReference>
<feature type="region of interest" description="Disordered" evidence="5">
    <location>
        <begin position="270"/>
        <end position="299"/>
    </location>
</feature>
<dbReference type="AlphaFoldDB" id="A0A2A9P8R2"/>
<proteinExistence type="inferred from homology"/>
<dbReference type="Proteomes" id="UP000037136">
    <property type="component" value="Unassembled WGS sequence"/>
</dbReference>
<feature type="region of interest" description="Disordered" evidence="5">
    <location>
        <begin position="369"/>
        <end position="389"/>
    </location>
</feature>
<evidence type="ECO:0000259" key="7">
    <source>
        <dbReference type="PROSITE" id="PS50056"/>
    </source>
</evidence>
<dbReference type="PROSITE" id="PS50056">
    <property type="entry name" value="TYR_PHOSPHATASE_2"/>
    <property type="match status" value="1"/>
</dbReference>
<dbReference type="Pfam" id="PF00782">
    <property type="entry name" value="DSPc"/>
    <property type="match status" value="1"/>
</dbReference>
<organism evidence="8 9">
    <name type="scientific">Ophiocordyceps unilateralis</name>
    <name type="common">Zombie-ant fungus</name>
    <name type="synonym">Torrubia unilateralis</name>
    <dbReference type="NCBI Taxonomy" id="268505"/>
    <lineage>
        <taxon>Eukaryota</taxon>
        <taxon>Fungi</taxon>
        <taxon>Dikarya</taxon>
        <taxon>Ascomycota</taxon>
        <taxon>Pezizomycotina</taxon>
        <taxon>Sordariomycetes</taxon>
        <taxon>Hypocreomycetidae</taxon>
        <taxon>Hypocreales</taxon>
        <taxon>Ophiocordycipitaceae</taxon>
        <taxon>Ophiocordyceps</taxon>
    </lineage>
</organism>
<reference evidence="8 9" key="1">
    <citation type="journal article" date="2015" name="BMC Genomics">
        <title>Gene expression during zombie ant biting behavior reflects the complexity underlying fungal parasitic behavioral manipulation.</title>
        <authorList>
            <person name="de Bekker C."/>
            <person name="Ohm R.A."/>
            <person name="Loreto R.G."/>
            <person name="Sebastian A."/>
            <person name="Albert I."/>
            <person name="Merrow M."/>
            <person name="Brachmann A."/>
            <person name="Hughes D.P."/>
        </authorList>
    </citation>
    <scope>NUCLEOTIDE SEQUENCE [LARGE SCALE GENOMIC DNA]</scope>
    <source>
        <strain evidence="8 9">SC16a</strain>
    </source>
</reference>
<dbReference type="PROSITE" id="PS50054">
    <property type="entry name" value="TYR_PHOSPHATASE_DUAL"/>
    <property type="match status" value="1"/>
</dbReference>
<dbReference type="GO" id="GO:0005634">
    <property type="term" value="C:nucleus"/>
    <property type="evidence" value="ECO:0007669"/>
    <property type="project" value="TreeGrafter"/>
</dbReference>
<dbReference type="OrthoDB" id="426001at2759"/>
<dbReference type="PANTHER" id="PTHR10159:SF519">
    <property type="entry name" value="DUAL SPECIFICITY PROTEIN PHOSPHATASE MPK3"/>
    <property type="match status" value="1"/>
</dbReference>
<dbReference type="InterPro" id="IPR000340">
    <property type="entry name" value="Dual-sp_phosphatase_cat-dom"/>
</dbReference>
<evidence type="ECO:0000259" key="6">
    <source>
        <dbReference type="PROSITE" id="PS50054"/>
    </source>
</evidence>
<dbReference type="InterPro" id="IPR020422">
    <property type="entry name" value="TYR_PHOSPHATASE_DUAL_dom"/>
</dbReference>
<dbReference type="GO" id="GO:0017017">
    <property type="term" value="F:MAP kinase tyrosine/serine/threonine phosphatase activity"/>
    <property type="evidence" value="ECO:0007669"/>
    <property type="project" value="TreeGrafter"/>
</dbReference>
<dbReference type="PANTHER" id="PTHR10159">
    <property type="entry name" value="DUAL SPECIFICITY PROTEIN PHOSPHATASE"/>
    <property type="match status" value="1"/>
</dbReference>
<dbReference type="EC" id="3.1.3.48" evidence="2"/>
<feature type="compositionally biased region" description="Low complexity" evidence="5">
    <location>
        <begin position="81"/>
        <end position="112"/>
    </location>
</feature>
<dbReference type="PROSITE" id="PS00383">
    <property type="entry name" value="TYR_PHOSPHATASE_1"/>
    <property type="match status" value="1"/>
</dbReference>
<feature type="region of interest" description="Disordered" evidence="5">
    <location>
        <begin position="549"/>
        <end position="586"/>
    </location>
</feature>
<dbReference type="InterPro" id="IPR029021">
    <property type="entry name" value="Prot-tyrosine_phosphatase-like"/>
</dbReference>
<reference evidence="8 9" key="2">
    <citation type="journal article" date="2017" name="Sci. Rep.">
        <title>Ant-infecting Ophiocordyceps genomes reveal a high diversity of potential behavioral manipulation genes and a possible major role for enterotoxins.</title>
        <authorList>
            <person name="de Bekker C."/>
            <person name="Ohm R.A."/>
            <person name="Evans H.C."/>
            <person name="Brachmann A."/>
            <person name="Hughes D.P."/>
        </authorList>
    </citation>
    <scope>NUCLEOTIDE SEQUENCE [LARGE SCALE GENOMIC DNA]</scope>
    <source>
        <strain evidence="8 9">SC16a</strain>
    </source>
</reference>
<feature type="compositionally biased region" description="Polar residues" evidence="5">
    <location>
        <begin position="573"/>
        <end position="586"/>
    </location>
</feature>
<evidence type="ECO:0000256" key="5">
    <source>
        <dbReference type="SAM" id="MobiDB-lite"/>
    </source>
</evidence>
<evidence type="ECO:0000256" key="4">
    <source>
        <dbReference type="ARBA" id="ARBA00022912"/>
    </source>
</evidence>
<feature type="region of interest" description="Disordered" evidence="5">
    <location>
        <begin position="746"/>
        <end position="776"/>
    </location>
</feature>
<feature type="region of interest" description="Disordered" evidence="5">
    <location>
        <begin position="603"/>
        <end position="624"/>
    </location>
</feature>
<dbReference type="SUPFAM" id="SSF52799">
    <property type="entry name" value="(Phosphotyrosine protein) phosphatases II"/>
    <property type="match status" value="1"/>
</dbReference>
<dbReference type="GO" id="GO:0005829">
    <property type="term" value="C:cytosol"/>
    <property type="evidence" value="ECO:0007669"/>
    <property type="project" value="TreeGrafter"/>
</dbReference>
<keyword evidence="9" id="KW-1185">Reference proteome</keyword>
<evidence type="ECO:0000256" key="2">
    <source>
        <dbReference type="ARBA" id="ARBA00013064"/>
    </source>
</evidence>
<evidence type="ECO:0000313" key="9">
    <source>
        <dbReference type="Proteomes" id="UP000037136"/>
    </source>
</evidence>
<dbReference type="SMART" id="SM00195">
    <property type="entry name" value="DSPc"/>
    <property type="match status" value="1"/>
</dbReference>
<dbReference type="CDD" id="cd14521">
    <property type="entry name" value="DSP_fungal_SDP1-like"/>
    <property type="match status" value="1"/>
</dbReference>
<dbReference type="GO" id="GO:0043409">
    <property type="term" value="P:negative regulation of MAPK cascade"/>
    <property type="evidence" value="ECO:0007669"/>
    <property type="project" value="TreeGrafter"/>
</dbReference>
<evidence type="ECO:0000256" key="3">
    <source>
        <dbReference type="ARBA" id="ARBA00022801"/>
    </source>
</evidence>
<feature type="domain" description="Tyrosine-protein phosphatase" evidence="6">
    <location>
        <begin position="327"/>
        <end position="519"/>
    </location>
</feature>
<dbReference type="Gene3D" id="3.90.190.10">
    <property type="entry name" value="Protein tyrosine phosphatase superfamily"/>
    <property type="match status" value="1"/>
</dbReference>
<evidence type="ECO:0000313" key="8">
    <source>
        <dbReference type="EMBL" id="PFH57391.1"/>
    </source>
</evidence>
<feature type="region of interest" description="Disordered" evidence="5">
    <location>
        <begin position="69"/>
        <end position="116"/>
    </location>
</feature>
<keyword evidence="3" id="KW-0378">Hydrolase</keyword>
<feature type="compositionally biased region" description="Low complexity" evidence="5">
    <location>
        <begin position="278"/>
        <end position="288"/>
    </location>
</feature>
<accession>A0A2A9P8R2</accession>
<feature type="region of interest" description="Disordered" evidence="5">
    <location>
        <begin position="140"/>
        <end position="169"/>
    </location>
</feature>
<feature type="domain" description="Tyrosine specific protein phosphatases" evidence="7">
    <location>
        <begin position="439"/>
        <end position="490"/>
    </location>
</feature>
<sequence length="776" mass="83696">MPSAAARRVYEDQIPPFMSVYDIDTETMVHGDAVTLVDTTLVDLRPKVPPLTKMPQPGIDVAMIPPAAVHKHHDSTSTHISESTDSSPTTTLSTTDSSPLTESSPSSSPDSPIHLIPLNNYPSTSFGCQPSYVAMHSIPESSTLDRPMTSPAPRRPRNTKGLSIQPPAALSAASKTFATEPSSPSFIKPKIPAMRRKPSQLSLKTSTSDLASISSSGIPASPAMPPILRRRALKHSTSSPQMAALRSPAFGPVGGMTFSKVLERNESGLSSVLRPMKSDSSMTSDSDSAPPQNDSPIKTQLADRSDLECFQERANNEDQKSPGYPDGPMAIYDDKVFLYSEPTVNEASQFDVVINVAKEVKNPFDAPVPTTFGWPSPRPRSGGSPFPETATTTASFATAFEFQPYDGRPPLTPCTPKPTASKVPEYVHVPWDHNTDIASDLTRLCELIDSRTKEGKKVLVHCQQGASRSASLIIAYGLYRNPELSVNDAYYAAQAKSRWISPNMKLMYSLQDFHKQLAKKRLSTVSTYRPKAGRSPTKHRLTLSVDAIDVSKEPRTAPLPGESDKSSDEGITCYSSRRSCSTPGSQVVSAGPASAPLTCSWSSSVVEGASPPSDGPREKSSNETRIGRCALGLQAIHDGTLGQAAEMTASLPNRHRQRIPRADLPLHAAQFARPVDREVVVAPTYPVDEALMSPRVETMTGSSHHGFSDVAGMRFLECPATPADNLFSPREAMFPMNSLSMFGRVTPFGRPPQAADPRSPPARGEAPITRSIDDVL</sequence>
<dbReference type="GO" id="GO:0008330">
    <property type="term" value="F:protein tyrosine/threonine phosphatase activity"/>
    <property type="evidence" value="ECO:0007669"/>
    <property type="project" value="TreeGrafter"/>
</dbReference>
<feature type="compositionally biased region" description="Low complexity" evidence="5">
    <location>
        <begin position="372"/>
        <end position="389"/>
    </location>
</feature>
<dbReference type="EMBL" id="LAZP02000414">
    <property type="protein sequence ID" value="PFH57391.1"/>
    <property type="molecule type" value="Genomic_DNA"/>
</dbReference>
<dbReference type="InterPro" id="IPR000387">
    <property type="entry name" value="Tyr_Pase_dom"/>
</dbReference>
<feature type="compositionally biased region" description="Polar residues" evidence="5">
    <location>
        <begin position="289"/>
        <end position="298"/>
    </location>
</feature>
<feature type="compositionally biased region" description="Basic and acidic residues" evidence="5">
    <location>
        <begin position="615"/>
        <end position="624"/>
    </location>
</feature>
<dbReference type="InterPro" id="IPR016130">
    <property type="entry name" value="Tyr_Pase_AS"/>
</dbReference>
<evidence type="ECO:0000256" key="1">
    <source>
        <dbReference type="ARBA" id="ARBA00008601"/>
    </source>
</evidence>
<comment type="caution">
    <text evidence="8">The sequence shown here is derived from an EMBL/GenBank/DDBJ whole genome shotgun (WGS) entry which is preliminary data.</text>
</comment>
<keyword evidence="4" id="KW-0904">Protein phosphatase</keyword>